<evidence type="ECO:0000313" key="2">
    <source>
        <dbReference type="Proteomes" id="UP000190961"/>
    </source>
</evidence>
<gene>
    <name evidence="1" type="ORF">SAMN05660236_1872</name>
</gene>
<sequence length="210" mass="24259">MKYRTIVFVIALLALACNHTPEKLTIQDYASWLSDEENGIYKSRQINGVTINARFLPAELQAYKEYKANALANYDSILQSYTCGLTFQIELYAEKSDKVYGNLLYYGVADEHALNDRTRYLNFNAAEFITLTYGDKVYEPVLSNFEGYNSIGNKINFIVVFELSEYMCGVFQSDSQNEIKLTFKDPYWDLGINHFAFEKKDILLVPKLKY</sequence>
<dbReference type="STRING" id="688867.SAMN05660236_1872"/>
<organism evidence="1 2">
    <name type="scientific">Ohtaekwangia koreensis</name>
    <dbReference type="NCBI Taxonomy" id="688867"/>
    <lineage>
        <taxon>Bacteria</taxon>
        <taxon>Pseudomonadati</taxon>
        <taxon>Bacteroidota</taxon>
        <taxon>Cytophagia</taxon>
        <taxon>Cytophagales</taxon>
        <taxon>Fulvivirgaceae</taxon>
        <taxon>Ohtaekwangia</taxon>
    </lineage>
</organism>
<protein>
    <recommendedName>
        <fullName evidence="3">Lipoprotein</fullName>
    </recommendedName>
</protein>
<keyword evidence="2" id="KW-1185">Reference proteome</keyword>
<evidence type="ECO:0008006" key="3">
    <source>
        <dbReference type="Google" id="ProtNLM"/>
    </source>
</evidence>
<dbReference type="EMBL" id="FUZU01000001">
    <property type="protein sequence ID" value="SKC59322.1"/>
    <property type="molecule type" value="Genomic_DNA"/>
</dbReference>
<dbReference type="OrthoDB" id="1421300at2"/>
<dbReference type="Proteomes" id="UP000190961">
    <property type="component" value="Unassembled WGS sequence"/>
</dbReference>
<proteinExistence type="predicted"/>
<reference evidence="1 2" key="1">
    <citation type="submission" date="2017-02" db="EMBL/GenBank/DDBJ databases">
        <authorList>
            <person name="Peterson S.W."/>
        </authorList>
    </citation>
    <scope>NUCLEOTIDE SEQUENCE [LARGE SCALE GENOMIC DNA]</scope>
    <source>
        <strain evidence="1 2">DSM 25262</strain>
    </source>
</reference>
<name>A0A1T5K6E4_9BACT</name>
<dbReference type="PROSITE" id="PS51257">
    <property type="entry name" value="PROKAR_LIPOPROTEIN"/>
    <property type="match status" value="1"/>
</dbReference>
<evidence type="ECO:0000313" key="1">
    <source>
        <dbReference type="EMBL" id="SKC59322.1"/>
    </source>
</evidence>
<accession>A0A1T5K6E4</accession>
<dbReference type="RefSeq" id="WP_079686384.1">
    <property type="nucleotide sequence ID" value="NZ_FUZU01000001.1"/>
</dbReference>
<dbReference type="AlphaFoldDB" id="A0A1T5K6E4"/>